<sequence>MLRHSFRTLGGIGLAAALLVAAFGVSRTTDLADGQGPSWNSQPVGVYAFGYPASAHSDGCDPPRCR</sequence>
<name>A0A8J3T5G5_9ACTN</name>
<dbReference type="RefSeq" id="WP_203879014.1">
    <property type="nucleotide sequence ID" value="NZ_BOOK01000056.1"/>
</dbReference>
<protein>
    <submittedName>
        <fullName evidence="1">Uncharacterized protein</fullName>
    </submittedName>
</protein>
<gene>
    <name evidence="1" type="ORF">Pta02_67790</name>
</gene>
<dbReference type="AlphaFoldDB" id="A0A8J3T5G5"/>
<accession>A0A8J3T5G5</accession>
<proteinExistence type="predicted"/>
<comment type="caution">
    <text evidence="1">The sequence shown here is derived from an EMBL/GenBank/DDBJ whole genome shotgun (WGS) entry which is preliminary data.</text>
</comment>
<evidence type="ECO:0000313" key="1">
    <source>
        <dbReference type="EMBL" id="GII04771.1"/>
    </source>
</evidence>
<keyword evidence="2" id="KW-1185">Reference proteome</keyword>
<reference evidence="1" key="1">
    <citation type="submission" date="2021-01" db="EMBL/GenBank/DDBJ databases">
        <title>Whole genome shotgun sequence of Planobispora takensis NBRC 109077.</title>
        <authorList>
            <person name="Komaki H."/>
            <person name="Tamura T."/>
        </authorList>
    </citation>
    <scope>NUCLEOTIDE SEQUENCE</scope>
    <source>
        <strain evidence="1">NBRC 109077</strain>
    </source>
</reference>
<dbReference type="EMBL" id="BOOK01000056">
    <property type="protein sequence ID" value="GII04771.1"/>
    <property type="molecule type" value="Genomic_DNA"/>
</dbReference>
<dbReference type="Proteomes" id="UP000634476">
    <property type="component" value="Unassembled WGS sequence"/>
</dbReference>
<evidence type="ECO:0000313" key="2">
    <source>
        <dbReference type="Proteomes" id="UP000634476"/>
    </source>
</evidence>
<organism evidence="1 2">
    <name type="scientific">Planobispora takensis</name>
    <dbReference type="NCBI Taxonomy" id="1367882"/>
    <lineage>
        <taxon>Bacteria</taxon>
        <taxon>Bacillati</taxon>
        <taxon>Actinomycetota</taxon>
        <taxon>Actinomycetes</taxon>
        <taxon>Streptosporangiales</taxon>
        <taxon>Streptosporangiaceae</taxon>
        <taxon>Planobispora</taxon>
    </lineage>
</organism>